<reference evidence="1" key="1">
    <citation type="submission" date="2020-10" db="EMBL/GenBank/DDBJ databases">
        <authorList>
            <person name="Gilroy R."/>
        </authorList>
    </citation>
    <scope>NUCLEOTIDE SEQUENCE</scope>
    <source>
        <strain evidence="1">ChiHile30-977</strain>
    </source>
</reference>
<evidence type="ECO:0000313" key="1">
    <source>
        <dbReference type="EMBL" id="HIQ62462.1"/>
    </source>
</evidence>
<evidence type="ECO:0000313" key="2">
    <source>
        <dbReference type="Proteomes" id="UP000886819"/>
    </source>
</evidence>
<protein>
    <submittedName>
        <fullName evidence="1">Uncharacterized protein</fullName>
    </submittedName>
</protein>
<sequence length="228" mass="25610">MNAIRCPQCGGEMHAQEGRTPRLCPYCGTPLPAETAAGPSALQERLRGVRDPRKRYKILCEALAQDPDSFEANEALLYHGRLHEPLRAARGGGIDYSLIKCHLFSAFDTPEKYSAQALREKYDELLRGEQLLRTMALAPDAEAFFDGYLHRLAFEYIDLFLRGDSRNAHVLFSFHRSQDSVARRCAAAAERMLENIRACGELDDRQRAVLLSAVRAGYERVFPGHTLA</sequence>
<dbReference type="EMBL" id="DVFI01000035">
    <property type="protein sequence ID" value="HIQ62462.1"/>
    <property type="molecule type" value="Genomic_DNA"/>
</dbReference>
<name>A0A9D0YUQ2_9FIRM</name>
<comment type="caution">
    <text evidence="1">The sequence shown here is derived from an EMBL/GenBank/DDBJ whole genome shotgun (WGS) entry which is preliminary data.</text>
</comment>
<gene>
    <name evidence="1" type="ORF">IAA66_02605</name>
</gene>
<organism evidence="1 2">
    <name type="scientific">Candidatus Avichristensenella intestinipullorum</name>
    <dbReference type="NCBI Taxonomy" id="2840693"/>
    <lineage>
        <taxon>Bacteria</taxon>
        <taxon>Bacillati</taxon>
        <taxon>Bacillota</taxon>
        <taxon>Clostridia</taxon>
        <taxon>Candidatus Avichristensenella</taxon>
    </lineage>
</organism>
<proteinExistence type="predicted"/>
<dbReference type="Proteomes" id="UP000886819">
    <property type="component" value="Unassembled WGS sequence"/>
</dbReference>
<reference evidence="1" key="2">
    <citation type="journal article" date="2021" name="PeerJ">
        <title>Extensive microbial diversity within the chicken gut microbiome revealed by metagenomics and culture.</title>
        <authorList>
            <person name="Gilroy R."/>
            <person name="Ravi A."/>
            <person name="Getino M."/>
            <person name="Pursley I."/>
            <person name="Horton D.L."/>
            <person name="Alikhan N.F."/>
            <person name="Baker D."/>
            <person name="Gharbi K."/>
            <person name="Hall N."/>
            <person name="Watson M."/>
            <person name="Adriaenssens E.M."/>
            <person name="Foster-Nyarko E."/>
            <person name="Jarju S."/>
            <person name="Secka A."/>
            <person name="Antonio M."/>
            <person name="Oren A."/>
            <person name="Chaudhuri R.R."/>
            <person name="La Ragione R."/>
            <person name="Hildebrand F."/>
            <person name="Pallen M.J."/>
        </authorList>
    </citation>
    <scope>NUCLEOTIDE SEQUENCE</scope>
    <source>
        <strain evidence="1">ChiHile30-977</strain>
    </source>
</reference>
<accession>A0A9D0YUQ2</accession>
<dbReference type="AlphaFoldDB" id="A0A9D0YUQ2"/>